<reference evidence="1 2" key="1">
    <citation type="submission" date="2020-08" db="EMBL/GenBank/DDBJ databases">
        <title>Genomic Encyclopedia of Type Strains, Phase IV (KMG-IV): sequencing the most valuable type-strain genomes for metagenomic binning, comparative biology and taxonomic classification.</title>
        <authorList>
            <person name="Goeker M."/>
        </authorList>
    </citation>
    <scope>NUCLEOTIDE SEQUENCE [LARGE SCALE GENOMIC DNA]</scope>
    <source>
        <strain evidence="1 2">DSM 23240</strain>
    </source>
</reference>
<evidence type="ECO:0000313" key="1">
    <source>
        <dbReference type="EMBL" id="MBB5198653.1"/>
    </source>
</evidence>
<comment type="caution">
    <text evidence="1">The sequence shown here is derived from an EMBL/GenBank/DDBJ whole genome shotgun (WGS) entry which is preliminary data.</text>
</comment>
<dbReference type="RefSeq" id="WP_168052757.1">
    <property type="nucleotide sequence ID" value="NZ_JAAOZT010000002.1"/>
</dbReference>
<name>A0A840RLL8_9BURK</name>
<keyword evidence="2" id="KW-1185">Reference proteome</keyword>
<sequence>MEYVNNYALQNQDIRKKMMLAGAKDGVITILWVVEGFQLIDHVEFNQLIDCIHKLRQAGDADNAVELALFITDADDHSLFSDGTHFQGLQFKFVENFHVKFSHLFGGDEGCFQEIPSVVLKNVLRPGMAKYARKYMQKETMRNYTASPSPAAL</sequence>
<gene>
    <name evidence="1" type="ORF">HNR39_000463</name>
</gene>
<accession>A0A840RLL8</accession>
<protein>
    <submittedName>
        <fullName evidence="1">Uncharacterized protein</fullName>
    </submittedName>
</protein>
<dbReference type="Proteomes" id="UP000571084">
    <property type="component" value="Unassembled WGS sequence"/>
</dbReference>
<dbReference type="AlphaFoldDB" id="A0A840RLL8"/>
<dbReference type="EMBL" id="JACHHQ010000001">
    <property type="protein sequence ID" value="MBB5198653.1"/>
    <property type="molecule type" value="Genomic_DNA"/>
</dbReference>
<organism evidence="1 2">
    <name type="scientific">Glaciimonas immobilis</name>
    <dbReference type="NCBI Taxonomy" id="728004"/>
    <lineage>
        <taxon>Bacteria</taxon>
        <taxon>Pseudomonadati</taxon>
        <taxon>Pseudomonadota</taxon>
        <taxon>Betaproteobacteria</taxon>
        <taxon>Burkholderiales</taxon>
        <taxon>Oxalobacteraceae</taxon>
        <taxon>Glaciimonas</taxon>
    </lineage>
</organism>
<proteinExistence type="predicted"/>
<evidence type="ECO:0000313" key="2">
    <source>
        <dbReference type="Proteomes" id="UP000571084"/>
    </source>
</evidence>